<accession>A0AAU7GBG2</accession>
<keyword evidence="1" id="KW-0812">Transmembrane</keyword>
<protein>
    <recommendedName>
        <fullName evidence="3">Flp pilus-assembly TadG-like N-terminal domain-containing protein</fullName>
    </recommendedName>
</protein>
<proteinExistence type="predicted"/>
<evidence type="ECO:0000256" key="1">
    <source>
        <dbReference type="SAM" id="Phobius"/>
    </source>
</evidence>
<keyword evidence="1" id="KW-0472">Membrane</keyword>
<evidence type="ECO:0008006" key="3">
    <source>
        <dbReference type="Google" id="ProtNLM"/>
    </source>
</evidence>
<name>A0AAU7GBG2_9MICO</name>
<dbReference type="RefSeq" id="WP_348788697.1">
    <property type="nucleotide sequence ID" value="NZ_CP157390.1"/>
</dbReference>
<reference evidence="2" key="1">
    <citation type="submission" date="2024-05" db="EMBL/GenBank/DDBJ databases">
        <title>The Natural Products Discovery Center: Release of the First 8490 Sequenced Strains for Exploring Actinobacteria Biosynthetic Diversity.</title>
        <authorList>
            <person name="Kalkreuter E."/>
            <person name="Kautsar S.A."/>
            <person name="Yang D."/>
            <person name="Bader C.D."/>
            <person name="Teijaro C.N."/>
            <person name="Fluegel L."/>
            <person name="Davis C.M."/>
            <person name="Simpson J.R."/>
            <person name="Lauterbach L."/>
            <person name="Steele A.D."/>
            <person name="Gui C."/>
            <person name="Meng S."/>
            <person name="Li G."/>
            <person name="Viehrig K."/>
            <person name="Ye F."/>
            <person name="Su P."/>
            <person name="Kiefer A.F."/>
            <person name="Nichols A."/>
            <person name="Cepeda A.J."/>
            <person name="Yan W."/>
            <person name="Fan B."/>
            <person name="Jiang Y."/>
            <person name="Adhikari A."/>
            <person name="Zheng C.-J."/>
            <person name="Schuster L."/>
            <person name="Cowan T.M."/>
            <person name="Smanski M.J."/>
            <person name="Chevrette M.G."/>
            <person name="de Carvalho L.P.S."/>
            <person name="Shen B."/>
        </authorList>
    </citation>
    <scope>NUCLEOTIDE SEQUENCE</scope>
    <source>
        <strain evidence="2">NPDC080035</strain>
    </source>
</reference>
<sequence>MMRSVNAWFRAIREGREDGMALITVVIFGTVLVMLVATAAAFAGSGAMKSRTDDDWNAAMAAAYAGLEDYKARLANDNTYVQYRNPDAPFSATSTGALPPTTNRALLLGTGPDKWAQVPSGDPDKPSRAYYRYEVDNSQYSTTGVVRLRSTGMVGTEIRSIVVNVRQTGFIDFLYFTDFEVKDPSQSNSACATSTGKPNYAWYYSTNTHASACTEIQFGANDTINGPLHSNDTLLICGSTFNGPVTTSNPKTPFFTKVDGCADPIFNKGTPTLDATIGMPQTNSQMKTETRLDVDSVKRPGCLYTGPTIITFTSDGNMNVKSPFTSVTQIKGDPAGAGSGTPAMCGTPGNVANGLGSPGGATIPVIPQNLIYVQDVPSVPTTTDKNGWPSGTWPTGFTCTNSPTTGSGFTFGTAAFPMANEDVPTASPSHYGCRKGDVYVQGTVHGQITVAAQDYVYITGDLLYQDSTKDILGLVGNNAVWVWNPFNGSTPLLGKNRTIYAAILSVAHTFMVQNYDKGTAKRGTLNVYGAIAQEYRGTVGTAGSPGTGYDKNYNYDPRFKYTAPPKFLSPVSTSYGVSTLVEVPKAFTPDGSAAG</sequence>
<dbReference type="AlphaFoldDB" id="A0AAU7GBG2"/>
<keyword evidence="1" id="KW-1133">Transmembrane helix</keyword>
<dbReference type="EMBL" id="CP157390">
    <property type="protein sequence ID" value="XBM48775.1"/>
    <property type="molecule type" value="Genomic_DNA"/>
</dbReference>
<organism evidence="2">
    <name type="scientific">Leifsonia sp. NPDC080035</name>
    <dbReference type="NCBI Taxonomy" id="3143936"/>
    <lineage>
        <taxon>Bacteria</taxon>
        <taxon>Bacillati</taxon>
        <taxon>Actinomycetota</taxon>
        <taxon>Actinomycetes</taxon>
        <taxon>Micrococcales</taxon>
        <taxon>Microbacteriaceae</taxon>
        <taxon>Leifsonia</taxon>
    </lineage>
</organism>
<evidence type="ECO:0000313" key="2">
    <source>
        <dbReference type="EMBL" id="XBM48775.1"/>
    </source>
</evidence>
<feature type="transmembrane region" description="Helical" evidence="1">
    <location>
        <begin position="21"/>
        <end position="43"/>
    </location>
</feature>
<gene>
    <name evidence="2" type="ORF">AAME72_02700</name>
</gene>